<name>A0ABX8H321_9BACT</name>
<dbReference type="PROSITE" id="PS51257">
    <property type="entry name" value="PROKAR_LIPOPROTEIN"/>
    <property type="match status" value="1"/>
</dbReference>
<dbReference type="RefSeq" id="WP_144076216.1">
    <property type="nucleotide sequence ID" value="NZ_CP076129.1"/>
</dbReference>
<organism evidence="1 2">
    <name type="scientific">Flammeovirga kamogawensis</name>
    <dbReference type="NCBI Taxonomy" id="373891"/>
    <lineage>
        <taxon>Bacteria</taxon>
        <taxon>Pseudomonadati</taxon>
        <taxon>Bacteroidota</taxon>
        <taxon>Cytophagia</taxon>
        <taxon>Cytophagales</taxon>
        <taxon>Flammeovirgaceae</taxon>
        <taxon>Flammeovirga</taxon>
    </lineage>
</organism>
<evidence type="ECO:0000313" key="2">
    <source>
        <dbReference type="Proteomes" id="UP000682802"/>
    </source>
</evidence>
<dbReference type="EMBL" id="CP076129">
    <property type="protein sequence ID" value="QWG09545.1"/>
    <property type="molecule type" value="Genomic_DNA"/>
</dbReference>
<dbReference type="Proteomes" id="UP000682802">
    <property type="component" value="Chromosome 2"/>
</dbReference>
<protein>
    <recommendedName>
        <fullName evidence="3">DUF4595 domain-containing protein</fullName>
    </recommendedName>
</protein>
<evidence type="ECO:0008006" key="3">
    <source>
        <dbReference type="Google" id="ProtNLM"/>
    </source>
</evidence>
<sequence>MFKHIYIISLISVLFFSCTNDKEEIIPEEPVVIKKNIDVPFPVVDHKTDEVATSKFNAKDYRLNRIESNFLGINISFEYDDDNIVIGGVVEGFNYQISYDSLDRIVKIEVDNGSIYEINYLASHEIHLKRTDIYNYNHIFKYVVNDDNQVINYRYQLEYAEDTEDNTTFFDMNYYYDDLGNVEHSLDNKDIININHKFDTEIDNPYASVKNVLRFLWADAGKHILVEVESKNRVAQWYASDYYIYTESDLSLNIKLENQKFEQELYFEKI</sequence>
<keyword evidence="2" id="KW-1185">Reference proteome</keyword>
<accession>A0ABX8H321</accession>
<gene>
    <name evidence="1" type="ORF">KM029_23340</name>
</gene>
<reference evidence="1 2" key="1">
    <citation type="submission" date="2021-05" db="EMBL/GenBank/DDBJ databases">
        <title>Comparative genomic studies on the polysaccharide-degrading batcterial strains of the Flammeovirga genus.</title>
        <authorList>
            <person name="Zewei F."/>
            <person name="Zheng Z."/>
            <person name="Yu L."/>
            <person name="Ruyue G."/>
            <person name="Yanhong M."/>
            <person name="Yuanyuan C."/>
            <person name="Jingyan G."/>
            <person name="Wenjun H."/>
        </authorList>
    </citation>
    <scope>NUCLEOTIDE SEQUENCE [LARGE SCALE GENOMIC DNA]</scope>
    <source>
        <strain evidence="1 2">YS10</strain>
    </source>
</reference>
<proteinExistence type="predicted"/>
<evidence type="ECO:0000313" key="1">
    <source>
        <dbReference type="EMBL" id="QWG09545.1"/>
    </source>
</evidence>